<dbReference type="Proteomes" id="UP000077069">
    <property type="component" value="Unassembled WGS sequence"/>
</dbReference>
<dbReference type="Gene3D" id="2.130.10.10">
    <property type="entry name" value="YVTN repeat-like/Quinoprotein amine dehydrogenase"/>
    <property type="match status" value="1"/>
</dbReference>
<dbReference type="PANTHER" id="PTHR18359:SF0">
    <property type="entry name" value="U3 SMALL NUCLEOLAR RNA-ASSOCIATED PROTEIN 18 HOMOLOG"/>
    <property type="match status" value="1"/>
</dbReference>
<reference evidence="8 9" key="1">
    <citation type="submission" date="2016-05" db="EMBL/GenBank/DDBJ databases">
        <title>Comparative analysis of secretome profiles of manganese(II)-oxidizing ascomycete fungi.</title>
        <authorList>
            <consortium name="DOE Joint Genome Institute"/>
            <person name="Zeiner C.A."/>
            <person name="Purvine S.O."/>
            <person name="Zink E.M."/>
            <person name="Wu S."/>
            <person name="Pasa-Tolic L."/>
            <person name="Chaput D.L."/>
            <person name="Haridas S."/>
            <person name="Grigoriev I.V."/>
            <person name="Santelli C.M."/>
            <person name="Hansel C.M."/>
        </authorList>
    </citation>
    <scope>NUCLEOTIDE SEQUENCE [LARGE SCALE GENOMIC DNA]</scope>
    <source>
        <strain evidence="8 9">AP3s5-JAC2a</strain>
    </source>
</reference>
<dbReference type="GO" id="GO:0000480">
    <property type="term" value="P:endonucleolytic cleavage in 5'-ETS of tricistronic rRNA transcript (SSU-rRNA, 5.8S rRNA, LSU-rRNA)"/>
    <property type="evidence" value="ECO:0007669"/>
    <property type="project" value="EnsemblFungi"/>
</dbReference>
<keyword evidence="5" id="KW-0539">Nucleus</keyword>
<dbReference type="SMART" id="SM00320">
    <property type="entry name" value="WD40"/>
    <property type="match status" value="4"/>
</dbReference>
<feature type="compositionally biased region" description="Acidic residues" evidence="7">
    <location>
        <begin position="255"/>
        <end position="268"/>
    </location>
</feature>
<dbReference type="FunFam" id="2.130.10.10:FF:000549">
    <property type="entry name" value="Small nucleolar ribonucleoprotein complex subunit"/>
    <property type="match status" value="1"/>
</dbReference>
<dbReference type="GO" id="GO:0000292">
    <property type="term" value="P:RNA fragment catabolic process"/>
    <property type="evidence" value="ECO:0007669"/>
    <property type="project" value="EnsemblFungi"/>
</dbReference>
<comment type="subcellular location">
    <subcellularLocation>
        <location evidence="1">Nucleus</location>
        <location evidence="1">Nucleolus</location>
    </subcellularLocation>
</comment>
<dbReference type="GO" id="GO:0000472">
    <property type="term" value="P:endonucleolytic cleavage to generate mature 5'-end of SSU-rRNA from (SSU-rRNA, 5.8S rRNA, LSU-rRNA)"/>
    <property type="evidence" value="ECO:0007669"/>
    <property type="project" value="EnsemblFungi"/>
</dbReference>
<feature type="region of interest" description="Disordered" evidence="7">
    <location>
        <begin position="163"/>
        <end position="190"/>
    </location>
</feature>
<feature type="compositionally biased region" description="Basic and acidic residues" evidence="7">
    <location>
        <begin position="85"/>
        <end position="97"/>
    </location>
</feature>
<dbReference type="EMBL" id="KV441554">
    <property type="protein sequence ID" value="OAG03396.1"/>
    <property type="molecule type" value="Genomic_DNA"/>
</dbReference>
<feature type="region of interest" description="Disordered" evidence="7">
    <location>
        <begin position="1"/>
        <end position="102"/>
    </location>
</feature>
<dbReference type="RefSeq" id="XP_018033761.1">
    <property type="nucleotide sequence ID" value="XM_018181506.1"/>
</dbReference>
<dbReference type="InterPro" id="IPR036322">
    <property type="entry name" value="WD40_repeat_dom_sf"/>
</dbReference>
<dbReference type="InterPro" id="IPR001680">
    <property type="entry name" value="WD40_rpt"/>
</dbReference>
<evidence type="ECO:0000256" key="3">
    <source>
        <dbReference type="ARBA" id="ARBA00022574"/>
    </source>
</evidence>
<dbReference type="FunCoup" id="A0A177C7L3">
    <property type="interactions" value="1038"/>
</dbReference>
<proteinExistence type="inferred from homology"/>
<evidence type="ECO:0000256" key="1">
    <source>
        <dbReference type="ARBA" id="ARBA00004604"/>
    </source>
</evidence>
<evidence type="ECO:0000313" key="8">
    <source>
        <dbReference type="EMBL" id="OAG03396.1"/>
    </source>
</evidence>
<feature type="compositionally biased region" description="Acidic residues" evidence="7">
    <location>
        <begin position="175"/>
        <end position="190"/>
    </location>
</feature>
<dbReference type="GO" id="GO:0032040">
    <property type="term" value="C:small-subunit processome"/>
    <property type="evidence" value="ECO:0007669"/>
    <property type="project" value="EnsemblFungi"/>
</dbReference>
<keyword evidence="4" id="KW-0677">Repeat</keyword>
<organism evidence="8 9">
    <name type="scientific">Paraphaeosphaeria sporulosa</name>
    <dbReference type="NCBI Taxonomy" id="1460663"/>
    <lineage>
        <taxon>Eukaryota</taxon>
        <taxon>Fungi</taxon>
        <taxon>Dikarya</taxon>
        <taxon>Ascomycota</taxon>
        <taxon>Pezizomycotina</taxon>
        <taxon>Dothideomycetes</taxon>
        <taxon>Pleosporomycetidae</taxon>
        <taxon>Pleosporales</taxon>
        <taxon>Massarineae</taxon>
        <taxon>Didymosphaeriaceae</taxon>
        <taxon>Paraphaeosphaeria</taxon>
    </lineage>
</organism>
<name>A0A177C7L3_9PLEO</name>
<dbReference type="PANTHER" id="PTHR18359">
    <property type="entry name" value="WD-REPEAT PROTEIN-RELATED"/>
    <property type="match status" value="1"/>
</dbReference>
<dbReference type="InterPro" id="IPR015943">
    <property type="entry name" value="WD40/YVTN_repeat-like_dom_sf"/>
</dbReference>
<dbReference type="AlphaFoldDB" id="A0A177C7L3"/>
<evidence type="ECO:0000256" key="6">
    <source>
        <dbReference type="ARBA" id="ARBA00025767"/>
    </source>
</evidence>
<gene>
    <name evidence="8" type="ORF">CC84DRAFT_1197175</name>
</gene>
<dbReference type="InterPro" id="IPR045161">
    <property type="entry name" value="Utp18"/>
</dbReference>
<protein>
    <submittedName>
        <fullName evidence="8">WD40 repeat-like protein</fullName>
    </submittedName>
</protein>
<dbReference type="GeneID" id="28764992"/>
<sequence>MAPSNKAAQKANGPKRHLSSQTKESARSKPLFDPEPSDTEVATLQPANGPAAPDWEGFDGEDGTSEEEDEEGEEQSSSGESVETATKKKEKPLLPKDAEEEELERIIFGDSAGFREGLDTFSLAPAGAALDAGSEADEDDGNDYGNVADQDLFFFDAGPTAQPAGPLALAKAGDTEDDDDDDKPAWEDSDDERLVVSLASVPQLRKLRDTEDDDMVNGKEYVRRLRRQYERLYPVPDWAVHATGKAKRKRRHIEDDESDIESASDMDMDDDDLSTLPLARLLKDADILSRTSKSSAKRRKLQAGTVEIARLKDVTGAGPSAITSLSFHPTYPLLLSSGPSSTLSLHHVHPSDPHNPNPLLTALHIKRTPLHTTAFHPSPSDSRIFLSARRRYFHVWDLTTGTVEKVSRVYGHQHEQRTMEHFALSPNGRYLALRGSSKKGGGVVNVLDARTLQWVAQARVESKGGIADFAWWGNGNGLVIAGKSGEVTEWSVQDGVIGRWIDEGAVGNTTIAVGGKSGRDGWIGGDRWVAIGSSSGIVNIYDRRAWSEDDPATTGNTDVVNGGIPKTPKPLRALDNLTTPVSHLQFSPDGQILAMASRWKTAALRLVHLPSATVFRNWPTQKTALGRITSIAWGSPSEEEIKEGSFALLAVGMETGRIRMWEVRA</sequence>
<dbReference type="STRING" id="1460663.A0A177C7L3"/>
<keyword evidence="3" id="KW-0853">WD repeat</keyword>
<evidence type="ECO:0000313" key="9">
    <source>
        <dbReference type="Proteomes" id="UP000077069"/>
    </source>
</evidence>
<feature type="region of interest" description="Disordered" evidence="7">
    <location>
        <begin position="249"/>
        <end position="268"/>
    </location>
</feature>
<dbReference type="OrthoDB" id="1935146at2759"/>
<evidence type="ECO:0000256" key="2">
    <source>
        <dbReference type="ARBA" id="ARBA00022552"/>
    </source>
</evidence>
<evidence type="ECO:0000256" key="4">
    <source>
        <dbReference type="ARBA" id="ARBA00022737"/>
    </source>
</evidence>
<keyword evidence="9" id="KW-1185">Reference proteome</keyword>
<feature type="compositionally biased region" description="Acidic residues" evidence="7">
    <location>
        <begin position="56"/>
        <end position="74"/>
    </location>
</feature>
<dbReference type="GO" id="GO:0000447">
    <property type="term" value="P:endonucleolytic cleavage in ITS1 to separate SSU-rRNA from 5.8S rRNA and LSU-rRNA from tricistronic rRNA transcript (SSU-rRNA, 5.8S rRNA, LSU-rRNA)"/>
    <property type="evidence" value="ECO:0007669"/>
    <property type="project" value="EnsemblFungi"/>
</dbReference>
<dbReference type="SUPFAM" id="SSF50978">
    <property type="entry name" value="WD40 repeat-like"/>
    <property type="match status" value="1"/>
</dbReference>
<keyword evidence="2" id="KW-0698">rRNA processing</keyword>
<evidence type="ECO:0000256" key="7">
    <source>
        <dbReference type="SAM" id="MobiDB-lite"/>
    </source>
</evidence>
<accession>A0A177C7L3</accession>
<dbReference type="InParanoid" id="A0A177C7L3"/>
<comment type="similarity">
    <text evidence="6">Belongs to the WD repeat UTP18 family.</text>
</comment>
<dbReference type="GO" id="GO:0034388">
    <property type="term" value="C:Pwp2p-containing subcomplex of 90S preribosome"/>
    <property type="evidence" value="ECO:0007669"/>
    <property type="project" value="EnsemblFungi"/>
</dbReference>
<evidence type="ECO:0000256" key="5">
    <source>
        <dbReference type="ARBA" id="ARBA00023242"/>
    </source>
</evidence>